<dbReference type="GeneID" id="109483773"/>
<reference evidence="3" key="1">
    <citation type="submission" date="2025-08" db="UniProtKB">
        <authorList>
            <consortium name="RefSeq"/>
        </authorList>
    </citation>
    <scope>IDENTIFICATION</scope>
    <source>
        <tissue evidence="3">Gonad</tissue>
    </source>
</reference>
<name>A0A6P5AGQ3_BRABE</name>
<accession>A0A6P5AGQ3</accession>
<keyword evidence="1" id="KW-0732">Signal</keyword>
<dbReference type="OrthoDB" id="10009407at2759"/>
<protein>
    <submittedName>
        <fullName evidence="3">Kielin/chordin-like protein</fullName>
    </submittedName>
</protein>
<feature type="chain" id="PRO_5028058905" evidence="1">
    <location>
        <begin position="21"/>
        <end position="183"/>
    </location>
</feature>
<organism evidence="2 3">
    <name type="scientific">Branchiostoma belcheri</name>
    <name type="common">Amphioxus</name>
    <dbReference type="NCBI Taxonomy" id="7741"/>
    <lineage>
        <taxon>Eukaryota</taxon>
        <taxon>Metazoa</taxon>
        <taxon>Chordata</taxon>
        <taxon>Cephalochordata</taxon>
        <taxon>Leptocardii</taxon>
        <taxon>Amphioxiformes</taxon>
        <taxon>Branchiostomatidae</taxon>
        <taxon>Branchiostoma</taxon>
    </lineage>
</organism>
<sequence length="183" mass="18863">MAVVCLFLLLLMVGRSPSLSSPCPGDPICPDKPAGCELGSDVDACGCLVCRPVEGEACGLATSLPGCASGLTCTHFLSGTCQRSRAAPDARIDAEPQEKDVQPVPIVGLVPYCDHVADVEGCQYGDVTIPVGVECKVDDCTWCACPVAGQNPVCVTQDCPPPPCPVPVCIPGKCCPVCHPPQL</sequence>
<dbReference type="Pfam" id="PF23334">
    <property type="entry name" value="VWC2L_2nd"/>
    <property type="match status" value="1"/>
</dbReference>
<dbReference type="AlphaFoldDB" id="A0A6P5AGQ3"/>
<keyword evidence="2" id="KW-1185">Reference proteome</keyword>
<evidence type="ECO:0000313" key="2">
    <source>
        <dbReference type="Proteomes" id="UP000515135"/>
    </source>
</evidence>
<proteinExistence type="predicted"/>
<dbReference type="SUPFAM" id="SSF57603">
    <property type="entry name" value="FnI-like domain"/>
    <property type="match status" value="1"/>
</dbReference>
<evidence type="ECO:0000256" key="1">
    <source>
        <dbReference type="SAM" id="SignalP"/>
    </source>
</evidence>
<dbReference type="KEGG" id="bbel:109483773"/>
<evidence type="ECO:0000313" key="3">
    <source>
        <dbReference type="RefSeq" id="XP_019642422.1"/>
    </source>
</evidence>
<dbReference type="RefSeq" id="XP_019642422.1">
    <property type="nucleotide sequence ID" value="XM_019786863.1"/>
</dbReference>
<dbReference type="Proteomes" id="UP000515135">
    <property type="component" value="Unplaced"/>
</dbReference>
<gene>
    <name evidence="3" type="primary">LOC109483773</name>
</gene>
<feature type="signal peptide" evidence="1">
    <location>
        <begin position="1"/>
        <end position="20"/>
    </location>
</feature>